<feature type="domain" description="NB-ARC" evidence="1">
    <location>
        <begin position="283"/>
        <end position="448"/>
    </location>
</feature>
<name>A0AA40CPC3_9PEZI</name>
<evidence type="ECO:0000259" key="2">
    <source>
        <dbReference type="Pfam" id="PF06985"/>
    </source>
</evidence>
<dbReference type="Gene3D" id="3.40.50.300">
    <property type="entry name" value="P-loop containing nucleotide triphosphate hydrolases"/>
    <property type="match status" value="1"/>
</dbReference>
<evidence type="ECO:0000259" key="1">
    <source>
        <dbReference type="Pfam" id="PF00931"/>
    </source>
</evidence>
<dbReference type="Proteomes" id="UP001174936">
    <property type="component" value="Unassembled WGS sequence"/>
</dbReference>
<dbReference type="InterPro" id="IPR027417">
    <property type="entry name" value="P-loop_NTPase"/>
</dbReference>
<protein>
    <recommendedName>
        <fullName evidence="5">HET-domain-containing protein</fullName>
    </recommendedName>
</protein>
<dbReference type="Pfam" id="PF06985">
    <property type="entry name" value="HET"/>
    <property type="match status" value="1"/>
</dbReference>
<dbReference type="Pfam" id="PF00931">
    <property type="entry name" value="NB-ARC"/>
    <property type="match status" value="1"/>
</dbReference>
<dbReference type="PANTHER" id="PTHR10622:SF11">
    <property type="entry name" value="HET-DOMAIN-CONTAINING PROTEIN"/>
    <property type="match status" value="1"/>
</dbReference>
<organism evidence="3 4">
    <name type="scientific">Cercophora newfieldiana</name>
    <dbReference type="NCBI Taxonomy" id="92897"/>
    <lineage>
        <taxon>Eukaryota</taxon>
        <taxon>Fungi</taxon>
        <taxon>Dikarya</taxon>
        <taxon>Ascomycota</taxon>
        <taxon>Pezizomycotina</taxon>
        <taxon>Sordariomycetes</taxon>
        <taxon>Sordariomycetidae</taxon>
        <taxon>Sordariales</taxon>
        <taxon>Lasiosphaeriaceae</taxon>
        <taxon>Cercophora</taxon>
    </lineage>
</organism>
<evidence type="ECO:0008006" key="5">
    <source>
        <dbReference type="Google" id="ProtNLM"/>
    </source>
</evidence>
<gene>
    <name evidence="3" type="ORF">B0T16DRAFT_460436</name>
</gene>
<dbReference type="InterPro" id="IPR002182">
    <property type="entry name" value="NB-ARC"/>
</dbReference>
<comment type="caution">
    <text evidence="3">The sequence shown here is derived from an EMBL/GenBank/DDBJ whole genome shotgun (WGS) entry which is preliminary data.</text>
</comment>
<evidence type="ECO:0000313" key="4">
    <source>
        <dbReference type="Proteomes" id="UP001174936"/>
    </source>
</evidence>
<dbReference type="Gene3D" id="1.25.40.10">
    <property type="entry name" value="Tetratricopeptide repeat domain"/>
    <property type="match status" value="2"/>
</dbReference>
<dbReference type="GO" id="GO:0043531">
    <property type="term" value="F:ADP binding"/>
    <property type="evidence" value="ECO:0007669"/>
    <property type="project" value="InterPro"/>
</dbReference>
<keyword evidence="4" id="KW-1185">Reference proteome</keyword>
<dbReference type="SUPFAM" id="SSF48452">
    <property type="entry name" value="TPR-like"/>
    <property type="match status" value="2"/>
</dbReference>
<dbReference type="InterPro" id="IPR011990">
    <property type="entry name" value="TPR-like_helical_dom_sf"/>
</dbReference>
<reference evidence="3" key="1">
    <citation type="submission" date="2023-06" db="EMBL/GenBank/DDBJ databases">
        <title>Genome-scale phylogeny and comparative genomics of the fungal order Sordariales.</title>
        <authorList>
            <consortium name="Lawrence Berkeley National Laboratory"/>
            <person name="Hensen N."/>
            <person name="Bonometti L."/>
            <person name="Westerberg I."/>
            <person name="Brannstrom I.O."/>
            <person name="Guillou S."/>
            <person name="Cros-Aarteil S."/>
            <person name="Calhoun S."/>
            <person name="Haridas S."/>
            <person name="Kuo A."/>
            <person name="Mondo S."/>
            <person name="Pangilinan J."/>
            <person name="Riley R."/>
            <person name="Labutti K."/>
            <person name="Andreopoulos B."/>
            <person name="Lipzen A."/>
            <person name="Chen C."/>
            <person name="Yanf M."/>
            <person name="Daum C."/>
            <person name="Ng V."/>
            <person name="Clum A."/>
            <person name="Steindorff A."/>
            <person name="Ohm R."/>
            <person name="Martin F."/>
            <person name="Silar P."/>
            <person name="Natvig D."/>
            <person name="Lalanne C."/>
            <person name="Gautier V."/>
            <person name="Ament-Velasquez S.L."/>
            <person name="Kruys A."/>
            <person name="Hutchinson M.I."/>
            <person name="Powell A.J."/>
            <person name="Barry K."/>
            <person name="Miller A.N."/>
            <person name="Grigoriev I.V."/>
            <person name="Debuchy R."/>
            <person name="Gladieux P."/>
            <person name="Thoren M.H."/>
            <person name="Johannesson H."/>
        </authorList>
    </citation>
    <scope>NUCLEOTIDE SEQUENCE</scope>
    <source>
        <strain evidence="3">SMH2532-1</strain>
    </source>
</reference>
<evidence type="ECO:0000313" key="3">
    <source>
        <dbReference type="EMBL" id="KAK0644374.1"/>
    </source>
</evidence>
<dbReference type="SUPFAM" id="SSF52540">
    <property type="entry name" value="P-loop containing nucleoside triphosphate hydrolases"/>
    <property type="match status" value="1"/>
</dbReference>
<dbReference type="EMBL" id="JAULSV010000005">
    <property type="protein sequence ID" value="KAK0644374.1"/>
    <property type="molecule type" value="Genomic_DNA"/>
</dbReference>
<feature type="domain" description="Heterokaryon incompatibility" evidence="2">
    <location>
        <begin position="25"/>
        <end position="147"/>
    </location>
</feature>
<dbReference type="PANTHER" id="PTHR10622">
    <property type="entry name" value="HET DOMAIN-CONTAINING PROTEIN"/>
    <property type="match status" value="1"/>
</dbReference>
<dbReference type="Pfam" id="PF13424">
    <property type="entry name" value="TPR_12"/>
    <property type="match status" value="1"/>
</dbReference>
<dbReference type="InterPro" id="IPR010730">
    <property type="entry name" value="HET"/>
</dbReference>
<sequence>MRLLEISDGKFRLTKDFLPRETPEYAILSHTWGADTEEVTFRDVVDGTGERKTGWEKLKFCAGQAKRDGLRYFWVDTCCIDKSDNNELSRSINSMFRWYQNAARCYVYLSGISVSGGDSQGVQLRDIINRPIFRSHRWFTRGWTLQELVAPTSVEFFSEDGYRLGDKNSLEQQINDITGIAVSALRGTPLSEFGVEERFKWADTRDTTLEEDEAYCLLGVFGIFMPLIYGEGKAHATRRLRKEIADATSRSSGALGSQAKDAVWMVPFERNLHFTSRGVELRRLRQLLSFHHRTSKLAITGLGGVGKTQLALELLHLIKDEFPDCSIIWIPATSREALEQAYLKAAQKLGVPGCDGPMADVKGLLQTHLSGKSVGKWLLVFDNADDIDMWLEKADGDTRRLVDYLPKNDRGSIVFTTRNKKAAVAFAGPNLVQLSEMDEAGSRELLLNHLIDKSLDTPKDTPALLSRLTHLPLAIVQAAAYVNANGITLKEYLSLLDDQEEEIIDLLSQDFEDETRYPDVDNPVATTWLISFEQIRQRDPLAADYLCLMSCVEPKNIPQALLPAGSSKKKEIDALGTLQAYSFVTKGHTSCLALLAMHRLVHLATRNWLRKEGALTSWQQKAAARLTNMVGAVGYENTKTWTPCVPHMHHLITSSQTEEGEITRLLQVYGHCLIVSSRYREAATAYERVMDRQTRTHGPDHWITLVSKFYLAAAYHLLRQLEKSEGIYLSITEPLLASPNVHRDMKGILLSGFAGLLRDRGRYAEAEELYKQSYEMYKEAFGPEDSLTLDTLHSLALVYECAGRHSEAEELQVHVLEISQRQLGLDHYVTLIAMRDMARWCCNKGQWEKAERLLTHVVETCKLKYGEGDPDTLFYTSDLAGVWKSTGRLGEAIVTMQRCVDSLGQIMGLDNPDVVYQASMLQAWRREKEEALQMTGGG</sequence>
<proteinExistence type="predicted"/>
<dbReference type="AlphaFoldDB" id="A0AA40CPC3"/>
<accession>A0AA40CPC3</accession>